<comment type="caution">
    <text evidence="3">The sequence shown here is derived from an EMBL/GenBank/DDBJ whole genome shotgun (WGS) entry which is preliminary data.</text>
</comment>
<sequence>MVEWFPAKKDMQAAVLACRALEELRSSFYNEIHSSEGAKRQQQRFCGPSVALTFNFAVAVGIIMANKMWSGALALGLDIIHHFTSDPGITSICGAIVALGGMSVYTYLGLKESATSGKKPSSTTNTFLGKPKTAGDGEKRLEHEDSQLLLAAIDFIDANSKTGGYIVYSTCSLMIPELKKLSNTIPVTSESSKVPEEAIEKTDPSSYDPQEKPIQSKKHKDVKKTNEETSTLVGLTDDKKQTLDRPEKTLKNHKKGEKKRTGPDSAKMKGD</sequence>
<keyword evidence="2" id="KW-0812">Transmembrane</keyword>
<evidence type="ECO:0000256" key="2">
    <source>
        <dbReference type="SAM" id="Phobius"/>
    </source>
</evidence>
<evidence type="ECO:0008006" key="5">
    <source>
        <dbReference type="Google" id="ProtNLM"/>
    </source>
</evidence>
<dbReference type="Proteomes" id="UP000479710">
    <property type="component" value="Unassembled WGS sequence"/>
</dbReference>
<accession>A0A6G1D928</accession>
<feature type="compositionally biased region" description="Basic and acidic residues" evidence="1">
    <location>
        <begin position="259"/>
        <end position="271"/>
    </location>
</feature>
<feature type="compositionally biased region" description="Basic and acidic residues" evidence="1">
    <location>
        <begin position="193"/>
        <end position="203"/>
    </location>
</feature>
<feature type="region of interest" description="Disordered" evidence="1">
    <location>
        <begin position="186"/>
        <end position="271"/>
    </location>
</feature>
<gene>
    <name evidence="3" type="ORF">E2562_030192</name>
</gene>
<feature type="transmembrane region" description="Helical" evidence="2">
    <location>
        <begin position="89"/>
        <end position="110"/>
    </location>
</feature>
<reference evidence="3 4" key="1">
    <citation type="submission" date="2019-11" db="EMBL/GenBank/DDBJ databases">
        <title>Whole genome sequence of Oryza granulata.</title>
        <authorList>
            <person name="Li W."/>
        </authorList>
    </citation>
    <scope>NUCLEOTIDE SEQUENCE [LARGE SCALE GENOMIC DNA]</scope>
    <source>
        <strain evidence="4">cv. Menghai</strain>
        <tissue evidence="3">Leaf</tissue>
    </source>
</reference>
<protein>
    <recommendedName>
        <fullName evidence="5">SAM-dependent MTase RsmB/NOP-type domain-containing protein</fullName>
    </recommendedName>
</protein>
<name>A0A6G1D928_9ORYZ</name>
<feature type="region of interest" description="Disordered" evidence="1">
    <location>
        <begin position="114"/>
        <end position="140"/>
    </location>
</feature>
<proteinExistence type="predicted"/>
<feature type="compositionally biased region" description="Polar residues" evidence="1">
    <location>
        <begin position="114"/>
        <end position="127"/>
    </location>
</feature>
<dbReference type="EMBL" id="SPHZ02000007">
    <property type="protein sequence ID" value="KAF0908889.1"/>
    <property type="molecule type" value="Genomic_DNA"/>
</dbReference>
<evidence type="ECO:0000256" key="1">
    <source>
        <dbReference type="SAM" id="MobiDB-lite"/>
    </source>
</evidence>
<dbReference type="AlphaFoldDB" id="A0A6G1D928"/>
<evidence type="ECO:0000313" key="4">
    <source>
        <dbReference type="Proteomes" id="UP000479710"/>
    </source>
</evidence>
<dbReference type="OrthoDB" id="5547497at2759"/>
<keyword evidence="4" id="KW-1185">Reference proteome</keyword>
<evidence type="ECO:0000313" key="3">
    <source>
        <dbReference type="EMBL" id="KAF0908889.1"/>
    </source>
</evidence>
<feature type="compositionally biased region" description="Basic and acidic residues" evidence="1">
    <location>
        <begin position="236"/>
        <end position="250"/>
    </location>
</feature>
<feature type="transmembrane region" description="Helical" evidence="2">
    <location>
        <begin position="49"/>
        <end position="69"/>
    </location>
</feature>
<keyword evidence="2" id="KW-0472">Membrane</keyword>
<organism evidence="3 4">
    <name type="scientific">Oryza meyeriana var. granulata</name>
    <dbReference type="NCBI Taxonomy" id="110450"/>
    <lineage>
        <taxon>Eukaryota</taxon>
        <taxon>Viridiplantae</taxon>
        <taxon>Streptophyta</taxon>
        <taxon>Embryophyta</taxon>
        <taxon>Tracheophyta</taxon>
        <taxon>Spermatophyta</taxon>
        <taxon>Magnoliopsida</taxon>
        <taxon>Liliopsida</taxon>
        <taxon>Poales</taxon>
        <taxon>Poaceae</taxon>
        <taxon>BOP clade</taxon>
        <taxon>Oryzoideae</taxon>
        <taxon>Oryzeae</taxon>
        <taxon>Oryzinae</taxon>
        <taxon>Oryza</taxon>
        <taxon>Oryza meyeriana</taxon>
    </lineage>
</organism>
<keyword evidence="2" id="KW-1133">Transmembrane helix</keyword>